<protein>
    <submittedName>
        <fullName evidence="4">Uncharacterized protein</fullName>
    </submittedName>
</protein>
<dbReference type="AlphaFoldDB" id="A0A7W7HIQ3"/>
<feature type="transmembrane region" description="Helical" evidence="2">
    <location>
        <begin position="12"/>
        <end position="31"/>
    </location>
</feature>
<evidence type="ECO:0000256" key="2">
    <source>
        <dbReference type="SAM" id="Phobius"/>
    </source>
</evidence>
<reference evidence="3 6" key="2">
    <citation type="submission" date="2021-01" db="EMBL/GenBank/DDBJ databases">
        <title>Whole genome shotgun sequence of Actinoplanes lobatus NBRC 12513.</title>
        <authorList>
            <person name="Komaki H."/>
            <person name="Tamura T."/>
        </authorList>
    </citation>
    <scope>NUCLEOTIDE SEQUENCE [LARGE SCALE GENOMIC DNA]</scope>
    <source>
        <strain evidence="3 6">NBRC 12513</strain>
    </source>
</reference>
<keyword evidence="2" id="KW-0812">Transmembrane</keyword>
<evidence type="ECO:0000313" key="5">
    <source>
        <dbReference type="Proteomes" id="UP000590511"/>
    </source>
</evidence>
<gene>
    <name evidence="3" type="ORF">Alo02nite_76830</name>
    <name evidence="4" type="ORF">BJ964_005434</name>
</gene>
<dbReference type="EMBL" id="JACHNC010000001">
    <property type="protein sequence ID" value="MBB4751273.1"/>
    <property type="molecule type" value="Genomic_DNA"/>
</dbReference>
<proteinExistence type="predicted"/>
<comment type="caution">
    <text evidence="4">The sequence shown here is derived from an EMBL/GenBank/DDBJ whole genome shotgun (WGS) entry which is preliminary data.</text>
</comment>
<name>A0A7W7HIQ3_9ACTN</name>
<evidence type="ECO:0000313" key="4">
    <source>
        <dbReference type="EMBL" id="MBB4751273.1"/>
    </source>
</evidence>
<keyword evidence="6" id="KW-1185">Reference proteome</keyword>
<accession>A0A7W7HIQ3</accession>
<reference evidence="4 5" key="1">
    <citation type="submission" date="2020-08" db="EMBL/GenBank/DDBJ databases">
        <title>Sequencing the genomes of 1000 actinobacteria strains.</title>
        <authorList>
            <person name="Klenk H.-P."/>
        </authorList>
    </citation>
    <scope>NUCLEOTIDE SEQUENCE [LARGE SCALE GENOMIC DNA]</scope>
    <source>
        <strain evidence="4 5">DSM 43150</strain>
    </source>
</reference>
<dbReference type="EMBL" id="BOMP01000142">
    <property type="protein sequence ID" value="GIE44785.1"/>
    <property type="molecule type" value="Genomic_DNA"/>
</dbReference>
<evidence type="ECO:0000313" key="3">
    <source>
        <dbReference type="EMBL" id="GIE44785.1"/>
    </source>
</evidence>
<feature type="region of interest" description="Disordered" evidence="1">
    <location>
        <begin position="44"/>
        <end position="93"/>
    </location>
</feature>
<evidence type="ECO:0000256" key="1">
    <source>
        <dbReference type="SAM" id="MobiDB-lite"/>
    </source>
</evidence>
<dbReference type="RefSeq" id="WP_188123325.1">
    <property type="nucleotide sequence ID" value="NZ_BOMP01000142.1"/>
</dbReference>
<keyword evidence="2" id="KW-0472">Membrane</keyword>
<dbReference type="Proteomes" id="UP000631312">
    <property type="component" value="Unassembled WGS sequence"/>
</dbReference>
<organism evidence="4 5">
    <name type="scientific">Actinoplanes lobatus</name>
    <dbReference type="NCBI Taxonomy" id="113568"/>
    <lineage>
        <taxon>Bacteria</taxon>
        <taxon>Bacillati</taxon>
        <taxon>Actinomycetota</taxon>
        <taxon>Actinomycetes</taxon>
        <taxon>Micromonosporales</taxon>
        <taxon>Micromonosporaceae</taxon>
        <taxon>Actinoplanes</taxon>
    </lineage>
</organism>
<evidence type="ECO:0000313" key="6">
    <source>
        <dbReference type="Proteomes" id="UP000631312"/>
    </source>
</evidence>
<feature type="compositionally biased region" description="Polar residues" evidence="1">
    <location>
        <begin position="44"/>
        <end position="55"/>
    </location>
</feature>
<dbReference type="Proteomes" id="UP000590511">
    <property type="component" value="Unassembled WGS sequence"/>
</dbReference>
<keyword evidence="2" id="KW-1133">Transmembrane helix</keyword>
<sequence>MAAQSSAAGRRWFIAVLLVMVTLAVVAGQILNRMARIGAGQSLSGGIPVSSTPSAESVPPSTPISPEAAATSPSPIRTLKLTEPTARTPSGPAIDYFRVASEPTCPSGTDQARQDGRPVVLEWKVTGAPTTTLAVDGPGIYGTYEAAGSEKLNFPCEGAAGDDQAHTYTLVATSENGTTSKKLTVQAKINEIAAT</sequence>